<name>A0AA86GMW1_9SPHN</name>
<gene>
    <name evidence="1" type="ORF">SGRAN_1693</name>
</gene>
<evidence type="ECO:0008006" key="3">
    <source>
        <dbReference type="Google" id="ProtNLM"/>
    </source>
</evidence>
<evidence type="ECO:0000313" key="2">
    <source>
        <dbReference type="Proteomes" id="UP000058599"/>
    </source>
</evidence>
<dbReference type="KEGG" id="sgi:SGRAN_1693"/>
<dbReference type="AlphaFoldDB" id="A0AA86GMW1"/>
<organism evidence="1 2">
    <name type="scientific">Sphingopyxis granuli</name>
    <dbReference type="NCBI Taxonomy" id="267128"/>
    <lineage>
        <taxon>Bacteria</taxon>
        <taxon>Pseudomonadati</taxon>
        <taxon>Pseudomonadota</taxon>
        <taxon>Alphaproteobacteria</taxon>
        <taxon>Sphingomonadales</taxon>
        <taxon>Sphingomonadaceae</taxon>
        <taxon>Sphingopyxis</taxon>
    </lineage>
</organism>
<sequence>MQQDIQTVTAFLGDTSLLSGSRIIVRQRLEERYPGDLGAILVFDDVTGKPVDLNYWDAATTAPAPSVGRPRLGVKAREVTLLPRHWDWLAEQPGGASAALRRLVEAASRAPGDGRKRKDAAYHFMSHMCGNLPGYEEALRALYRDDSAAFDSLIAEWPDDVRDHIRRLIAG</sequence>
<protein>
    <recommendedName>
        <fullName evidence="3">DUF2239 domain-containing protein</fullName>
    </recommendedName>
</protein>
<dbReference type="RefSeq" id="WP_067182561.1">
    <property type="nucleotide sequence ID" value="NZ_CP012199.1"/>
</dbReference>
<accession>A0AA86GMW1</accession>
<keyword evidence="2" id="KW-1185">Reference proteome</keyword>
<dbReference type="EMBL" id="CP012199">
    <property type="protein sequence ID" value="AMG74073.1"/>
    <property type="molecule type" value="Genomic_DNA"/>
</dbReference>
<proteinExistence type="predicted"/>
<evidence type="ECO:0000313" key="1">
    <source>
        <dbReference type="EMBL" id="AMG74073.1"/>
    </source>
</evidence>
<reference evidence="1 2" key="1">
    <citation type="journal article" date="2016" name="BMC Genomics">
        <title>Genomic analysis of the nitrate-respiring Sphingopyxis granuli (formerly Sphingomonas macrogoltabida) strain TFA.</title>
        <authorList>
            <person name="Garcia-Romero I."/>
            <person name="Perez-Pulido A.J."/>
            <person name="Gonzalez-Flores Y.E."/>
            <person name="Reyes-Ramirez F."/>
            <person name="Santero E."/>
            <person name="Floriano B."/>
        </authorList>
    </citation>
    <scope>NUCLEOTIDE SEQUENCE [LARGE SCALE GENOMIC DNA]</scope>
    <source>
        <strain evidence="1 2">TFA</strain>
    </source>
</reference>
<dbReference type="Pfam" id="PF09998">
    <property type="entry name" value="DUF2239"/>
    <property type="match status" value="1"/>
</dbReference>
<dbReference type="Proteomes" id="UP000058599">
    <property type="component" value="Chromosome"/>
</dbReference>
<dbReference type="InterPro" id="IPR018715">
    <property type="entry name" value="DUF2239"/>
</dbReference>